<accession>A0A182FB09</accession>
<dbReference type="AlphaFoldDB" id="A0A182FB09"/>
<dbReference type="EnsemblMetazoa" id="AALB003689-RA">
    <property type="protein sequence ID" value="AALB003689-PA"/>
    <property type="gene ID" value="AALB003689"/>
</dbReference>
<organism evidence="1 2">
    <name type="scientific">Anopheles albimanus</name>
    <name type="common">New world malaria mosquito</name>
    <dbReference type="NCBI Taxonomy" id="7167"/>
    <lineage>
        <taxon>Eukaryota</taxon>
        <taxon>Metazoa</taxon>
        <taxon>Ecdysozoa</taxon>
        <taxon>Arthropoda</taxon>
        <taxon>Hexapoda</taxon>
        <taxon>Insecta</taxon>
        <taxon>Pterygota</taxon>
        <taxon>Neoptera</taxon>
        <taxon>Endopterygota</taxon>
        <taxon>Diptera</taxon>
        <taxon>Nematocera</taxon>
        <taxon>Culicoidea</taxon>
        <taxon>Culicidae</taxon>
        <taxon>Anophelinae</taxon>
        <taxon>Anopheles</taxon>
    </lineage>
</organism>
<evidence type="ECO:0000313" key="2">
    <source>
        <dbReference type="Proteomes" id="UP000069272"/>
    </source>
</evidence>
<name>A0A182FB09_ANOAL</name>
<protein>
    <submittedName>
        <fullName evidence="1">Uncharacterized protein</fullName>
    </submittedName>
</protein>
<reference evidence="1 2" key="1">
    <citation type="journal article" date="2017" name="G3 (Bethesda)">
        <title>The Physical Genome Mapping of Anopheles albimanus Corrected Scaffold Misassemblies and Identified Interarm Rearrangements in Genus Anopheles.</title>
        <authorList>
            <person name="Artemov G.N."/>
            <person name="Peery A.N."/>
            <person name="Jiang X."/>
            <person name="Tu Z."/>
            <person name="Stegniy V.N."/>
            <person name="Sharakhova M.V."/>
            <person name="Sharakhov I.V."/>
        </authorList>
    </citation>
    <scope>NUCLEOTIDE SEQUENCE [LARGE SCALE GENOMIC DNA]</scope>
    <source>
        <strain evidence="1 2">ALBI9_A</strain>
    </source>
</reference>
<reference evidence="1" key="2">
    <citation type="submission" date="2022-08" db="UniProtKB">
        <authorList>
            <consortium name="EnsemblMetazoa"/>
        </authorList>
    </citation>
    <scope>IDENTIFICATION</scope>
    <source>
        <strain evidence="1">STECLA/ALBI9_A</strain>
    </source>
</reference>
<dbReference type="Proteomes" id="UP000069272">
    <property type="component" value="Chromosome 2R"/>
</dbReference>
<proteinExistence type="predicted"/>
<evidence type="ECO:0000313" key="1">
    <source>
        <dbReference type="EnsemblMetazoa" id="AALB003689-PA"/>
    </source>
</evidence>
<dbReference type="VEuPathDB" id="VectorBase:AALB20_036731"/>
<dbReference type="VEuPathDB" id="VectorBase:AALB003689"/>
<keyword evidence="2" id="KW-1185">Reference proteome</keyword>
<sequence length="224" mass="21945">MRARCKVNRQRSAAVAAAAAAGKVQATARIRCWKGGHTACDAEPALVCAAGGSSSRTRGRRESVRVAAAAAAAVAADCPRWQSVGVAVLWLAVLLATLSPVLASEFPERECCDPVYPPMPDPEALPGPAYPTTTISTSSFQTGPNGGGGAAGGAGFGGLGEGGSTAYGGAGSELAGGIVGGGFAAGGPGSGSIGGAAGNQLSSSRPMHIGYSGYCRVTHDLNAI</sequence>